<name>A0A7R7XX62_9EURO</name>
<dbReference type="KEGG" id="apuu:APUU_70925S"/>
<protein>
    <submittedName>
        <fullName evidence="1">Uncharacterized protein</fullName>
    </submittedName>
</protein>
<dbReference type="AlphaFoldDB" id="A0A7R7XX62"/>
<dbReference type="EMBL" id="AP024449">
    <property type="protein sequence ID" value="BCS29355.1"/>
    <property type="molecule type" value="Genomic_DNA"/>
</dbReference>
<dbReference type="Proteomes" id="UP000654913">
    <property type="component" value="Chromosome 7"/>
</dbReference>
<dbReference type="GeneID" id="64979352"/>
<evidence type="ECO:0000313" key="1">
    <source>
        <dbReference type="EMBL" id="BCS29355.1"/>
    </source>
</evidence>
<proteinExistence type="predicted"/>
<keyword evidence="2" id="KW-1185">Reference proteome</keyword>
<reference evidence="1" key="2">
    <citation type="submission" date="2021-02" db="EMBL/GenBank/DDBJ databases">
        <title>Aspergillus puulaauensis MK2 genome sequence.</title>
        <authorList>
            <person name="Futagami T."/>
            <person name="Mori K."/>
            <person name="Kadooka C."/>
            <person name="Tanaka T."/>
        </authorList>
    </citation>
    <scope>NUCLEOTIDE SEQUENCE</scope>
    <source>
        <strain evidence="1">MK2</strain>
    </source>
</reference>
<evidence type="ECO:0000313" key="2">
    <source>
        <dbReference type="Proteomes" id="UP000654913"/>
    </source>
</evidence>
<organism evidence="1 2">
    <name type="scientific">Aspergillus puulaauensis</name>
    <dbReference type="NCBI Taxonomy" id="1220207"/>
    <lineage>
        <taxon>Eukaryota</taxon>
        <taxon>Fungi</taxon>
        <taxon>Dikarya</taxon>
        <taxon>Ascomycota</taxon>
        <taxon>Pezizomycotina</taxon>
        <taxon>Eurotiomycetes</taxon>
        <taxon>Eurotiomycetidae</taxon>
        <taxon>Eurotiales</taxon>
        <taxon>Aspergillaceae</taxon>
        <taxon>Aspergillus</taxon>
    </lineage>
</organism>
<accession>A0A7R7XX62</accession>
<dbReference type="RefSeq" id="XP_041561541.1">
    <property type="nucleotide sequence ID" value="XM_041695852.1"/>
</dbReference>
<reference evidence="1" key="1">
    <citation type="submission" date="2021-01" db="EMBL/GenBank/DDBJ databases">
        <authorList>
            <consortium name="Aspergillus puulaauensis MK2 genome sequencing consortium"/>
            <person name="Kazuki M."/>
            <person name="Futagami T."/>
        </authorList>
    </citation>
    <scope>NUCLEOTIDE SEQUENCE</scope>
    <source>
        <strain evidence="1">MK2</strain>
    </source>
</reference>
<dbReference type="OrthoDB" id="3945550at2759"/>
<gene>
    <name evidence="1" type="ORF">APUU_70925S</name>
</gene>
<sequence length="217" mass="24354">MPGFTTYGVHRLLNRGQLGPIFPSSTIQELGPQCPSLQGLAICVQRRRGLETDVYTALAQFPRLIHLDLLLNCLPEIDSTENPVPLRELTEYESTRTSGHAYNLPTWYIRDCVINCAIDQELAEAIFTHIRNNQKGGGRRLQRLTIHPLHSQGGQYCSYYSISNSSPRTQWGAWGPFNAEVFDELARSWTVEADVVERAGIRAVKSTRGKGGNSRLR</sequence>